<dbReference type="PANTHER" id="PTHR31272">
    <property type="entry name" value="CYTOCHROME C-TYPE BIOGENESIS PROTEIN HI_1454-RELATED"/>
    <property type="match status" value="1"/>
</dbReference>
<feature type="transmembrane region" description="Helical" evidence="6">
    <location>
        <begin position="55"/>
        <end position="77"/>
    </location>
</feature>
<evidence type="ECO:0000256" key="2">
    <source>
        <dbReference type="ARBA" id="ARBA00006143"/>
    </source>
</evidence>
<name>A0A1B7LAN8_9FIRM</name>
<keyword evidence="9" id="KW-1185">Reference proteome</keyword>
<comment type="caution">
    <text evidence="8">The sequence shown here is derived from an EMBL/GenBank/DDBJ whole genome shotgun (WGS) entry which is preliminary data.</text>
</comment>
<feature type="domain" description="Cytochrome C biogenesis protein transmembrane" evidence="7">
    <location>
        <begin position="6"/>
        <end position="223"/>
    </location>
</feature>
<dbReference type="OrthoDB" id="9809733at2"/>
<dbReference type="GO" id="GO:0016020">
    <property type="term" value="C:membrane"/>
    <property type="evidence" value="ECO:0007669"/>
    <property type="project" value="UniProtKB-SubCell"/>
</dbReference>
<evidence type="ECO:0000256" key="3">
    <source>
        <dbReference type="ARBA" id="ARBA00022692"/>
    </source>
</evidence>
<proteinExistence type="inferred from homology"/>
<dbReference type="Pfam" id="PF02683">
    <property type="entry name" value="DsbD_TM"/>
    <property type="match status" value="1"/>
</dbReference>
<accession>A0A1B7LAN8</accession>
<reference evidence="8 9" key="1">
    <citation type="submission" date="2016-04" db="EMBL/GenBank/DDBJ databases">
        <authorList>
            <person name="Evans L.H."/>
            <person name="Alamgir A."/>
            <person name="Owens N."/>
            <person name="Weber N.D."/>
            <person name="Virtaneva K."/>
            <person name="Barbian K."/>
            <person name="Babar A."/>
            <person name="Rosenke K."/>
        </authorList>
    </citation>
    <scope>NUCLEOTIDE SEQUENCE [LARGE SCALE GENOMIC DNA]</scope>
    <source>
        <strain evidence="8 9">LMa1</strain>
    </source>
</reference>
<feature type="transmembrane region" description="Helical" evidence="6">
    <location>
        <begin position="206"/>
        <end position="227"/>
    </location>
</feature>
<dbReference type="InterPro" id="IPR003834">
    <property type="entry name" value="Cyt_c_assmbl_TM_dom"/>
</dbReference>
<dbReference type="AlphaFoldDB" id="A0A1B7LAN8"/>
<feature type="transmembrane region" description="Helical" evidence="6">
    <location>
        <begin position="97"/>
        <end position="116"/>
    </location>
</feature>
<gene>
    <name evidence="8" type="ORF">A6M21_01365</name>
</gene>
<evidence type="ECO:0000259" key="7">
    <source>
        <dbReference type="Pfam" id="PF02683"/>
    </source>
</evidence>
<evidence type="ECO:0000313" key="8">
    <source>
        <dbReference type="EMBL" id="OAT79407.1"/>
    </source>
</evidence>
<feature type="transmembrane region" description="Helical" evidence="6">
    <location>
        <begin position="165"/>
        <end position="194"/>
    </location>
</feature>
<comment type="similarity">
    <text evidence="2">Belongs to the DsbD family.</text>
</comment>
<protein>
    <recommendedName>
        <fullName evidence="7">Cytochrome C biogenesis protein transmembrane domain-containing protein</fullName>
    </recommendedName>
</protein>
<organism evidence="8 9">
    <name type="scientific">Desulfotomaculum copahuensis</name>
    <dbReference type="NCBI Taxonomy" id="1838280"/>
    <lineage>
        <taxon>Bacteria</taxon>
        <taxon>Bacillati</taxon>
        <taxon>Bacillota</taxon>
        <taxon>Clostridia</taxon>
        <taxon>Eubacteriales</taxon>
        <taxon>Desulfotomaculaceae</taxon>
        <taxon>Desulfotomaculum</taxon>
    </lineage>
</organism>
<dbReference type="RefSeq" id="WP_066671514.1">
    <property type="nucleotide sequence ID" value="NZ_LYVF01000197.1"/>
</dbReference>
<dbReference type="EMBL" id="LYVF01000197">
    <property type="protein sequence ID" value="OAT79407.1"/>
    <property type="molecule type" value="Genomic_DNA"/>
</dbReference>
<evidence type="ECO:0000256" key="1">
    <source>
        <dbReference type="ARBA" id="ARBA00004141"/>
    </source>
</evidence>
<evidence type="ECO:0000256" key="5">
    <source>
        <dbReference type="ARBA" id="ARBA00023136"/>
    </source>
</evidence>
<comment type="subcellular location">
    <subcellularLocation>
        <location evidence="1">Membrane</location>
        <topology evidence="1">Multi-pass membrane protein</topology>
    </subcellularLocation>
</comment>
<dbReference type="InterPro" id="IPR051790">
    <property type="entry name" value="Cytochrome_c-biogenesis_DsbD"/>
</dbReference>
<evidence type="ECO:0000256" key="6">
    <source>
        <dbReference type="SAM" id="Phobius"/>
    </source>
</evidence>
<dbReference type="PANTHER" id="PTHR31272:SF4">
    <property type="entry name" value="CYTOCHROME C-TYPE BIOGENESIS PROTEIN HI_1454-RELATED"/>
    <property type="match status" value="1"/>
</dbReference>
<keyword evidence="5 6" id="KW-0472">Membrane</keyword>
<sequence length="234" mass="25345">MPEMHLSLGMAFLAGLVSFLSPCVLPLIPTYLAYLTGVSAGELTVREAIRSRRAVTINALFFVLGFTLVFVAFGLSASALGKFFIRYQVLLRQISGALLIIFGLHLAGIFQLNWLLREKRVHFVSPAPGLFNSLLMGMAFSAGWTPCTGPVLASILLLAGNSDSLWSGAFLLAVYSLGLGLPFLLAAFSLGWLVQGLRRRAALLNLFTRIGGWLLIIAGILMLTGYFDRLSGYV</sequence>
<evidence type="ECO:0000256" key="4">
    <source>
        <dbReference type="ARBA" id="ARBA00022989"/>
    </source>
</evidence>
<feature type="transmembrane region" description="Helical" evidence="6">
    <location>
        <begin position="12"/>
        <end position="34"/>
    </location>
</feature>
<dbReference type="Proteomes" id="UP000078532">
    <property type="component" value="Unassembled WGS sequence"/>
</dbReference>
<dbReference type="STRING" id="1838280.A6M21_01365"/>
<evidence type="ECO:0000313" key="9">
    <source>
        <dbReference type="Proteomes" id="UP000078532"/>
    </source>
</evidence>
<keyword evidence="3 6" id="KW-0812">Transmembrane</keyword>
<keyword evidence="4 6" id="KW-1133">Transmembrane helix</keyword>
<dbReference type="GO" id="GO:0017004">
    <property type="term" value="P:cytochrome complex assembly"/>
    <property type="evidence" value="ECO:0007669"/>
    <property type="project" value="InterPro"/>
</dbReference>